<sequence>MKLRATLLAGSVLLTGCDLKSAAEPVNPVLAGLSNIFGFDALRGKVKHFTQTQTDEAGKVTAYVEGEFDADGCLAALRTYQPSMNLDLDLVRDGKKLVDKSEHQALFELTDLCQLAKTTDGRLSYRSNDQHFITEVIYRDQPTPLAAYQYDDEGFPVSMTFVSPQSGKVSTVVMQNDAPAKKRLDATVIVTENNEQVSVTRTSCQYDQHANPRQCQVLVSVGKGAAQTVSTLTHTTKIDYYP</sequence>
<dbReference type="InterPro" id="IPR010646">
    <property type="entry name" value="UPF0257"/>
</dbReference>
<evidence type="ECO:0000256" key="5">
    <source>
        <dbReference type="ARBA" id="ARBA00023288"/>
    </source>
</evidence>
<comment type="similarity">
    <text evidence="6">Belongs to the UPF0257 family.</text>
</comment>
<keyword evidence="4" id="KW-0564">Palmitate</keyword>
<name>A0A3N0FW29_9GAMM</name>
<dbReference type="Proteomes" id="UP000276061">
    <property type="component" value="Unassembled WGS sequence"/>
</dbReference>
<protein>
    <recommendedName>
        <fullName evidence="6">UPF0257 lipoprotein EF878_15950</fullName>
    </recommendedName>
</protein>
<proteinExistence type="inferred from homology"/>
<dbReference type="EMBL" id="RJLR01000026">
    <property type="protein sequence ID" value="RNM04384.1"/>
    <property type="molecule type" value="Genomic_DNA"/>
</dbReference>
<keyword evidence="5 6" id="KW-0449">Lipoprotein</keyword>
<evidence type="ECO:0000256" key="1">
    <source>
        <dbReference type="ARBA" id="ARBA00022475"/>
    </source>
</evidence>
<reference evidence="7 8" key="1">
    <citation type="submission" date="2018-11" db="EMBL/GenBank/DDBJ databases">
        <title>Characterization of surface water Dickeya isolates.</title>
        <authorList>
            <person name="Van Gijsegem F."/>
            <person name="Pedron J."/>
        </authorList>
    </citation>
    <scope>NUCLEOTIDE SEQUENCE [LARGE SCALE GENOMIC DNA]</scope>
    <source>
        <strain evidence="7 8">FVG1-MFV-O17</strain>
    </source>
</reference>
<dbReference type="RefSeq" id="WP_033569961.1">
    <property type="nucleotide sequence ID" value="NZ_JBPWOM010000053.1"/>
</dbReference>
<keyword evidence="1 6" id="KW-1003">Cell membrane</keyword>
<evidence type="ECO:0000313" key="7">
    <source>
        <dbReference type="EMBL" id="RNM04384.1"/>
    </source>
</evidence>
<evidence type="ECO:0000256" key="4">
    <source>
        <dbReference type="ARBA" id="ARBA00023139"/>
    </source>
</evidence>
<dbReference type="Pfam" id="PF06788">
    <property type="entry name" value="UPF0257"/>
    <property type="match status" value="1"/>
</dbReference>
<comment type="subcellular location">
    <subcellularLocation>
        <location evidence="6">Cell membrane</location>
        <topology evidence="6">Lipid-anchor</topology>
    </subcellularLocation>
</comment>
<dbReference type="HAMAP" id="MF_01065">
    <property type="entry name" value="UPF0257"/>
    <property type="match status" value="1"/>
</dbReference>
<keyword evidence="3 6" id="KW-0472">Membrane</keyword>
<evidence type="ECO:0000256" key="3">
    <source>
        <dbReference type="ARBA" id="ARBA00023136"/>
    </source>
</evidence>
<accession>A0A3N0FW29</accession>
<dbReference type="AlphaFoldDB" id="A0A3N0FW29"/>
<evidence type="ECO:0000313" key="8">
    <source>
        <dbReference type="Proteomes" id="UP000276061"/>
    </source>
</evidence>
<dbReference type="PROSITE" id="PS51257">
    <property type="entry name" value="PROKAR_LIPOPROTEIN"/>
    <property type="match status" value="1"/>
</dbReference>
<keyword evidence="2 6" id="KW-0732">Signal</keyword>
<dbReference type="OrthoDB" id="6622075at2"/>
<gene>
    <name evidence="7" type="ORF">EF878_15950</name>
</gene>
<dbReference type="GO" id="GO:0005886">
    <property type="term" value="C:plasma membrane"/>
    <property type="evidence" value="ECO:0007669"/>
    <property type="project" value="UniProtKB-SubCell"/>
</dbReference>
<organism evidence="7 8">
    <name type="scientific">Dickeya undicola</name>
    <dbReference type="NCBI Taxonomy" id="1577887"/>
    <lineage>
        <taxon>Bacteria</taxon>
        <taxon>Pseudomonadati</taxon>
        <taxon>Pseudomonadota</taxon>
        <taxon>Gammaproteobacteria</taxon>
        <taxon>Enterobacterales</taxon>
        <taxon>Pectobacteriaceae</taxon>
        <taxon>Dickeya</taxon>
    </lineage>
</organism>
<evidence type="ECO:0000256" key="2">
    <source>
        <dbReference type="ARBA" id="ARBA00022729"/>
    </source>
</evidence>
<evidence type="ECO:0000256" key="6">
    <source>
        <dbReference type="HAMAP-Rule" id="MF_01065"/>
    </source>
</evidence>
<dbReference type="NCBIfam" id="NF002798">
    <property type="entry name" value="PRK02939.1"/>
    <property type="match status" value="1"/>
</dbReference>
<comment type="caution">
    <text evidence="7">The sequence shown here is derived from an EMBL/GenBank/DDBJ whole genome shotgun (WGS) entry which is preliminary data.</text>
</comment>